<name>A0A5B7HZ92_PORTR</name>
<sequence length="154" mass="16606">MALIIPSGGVRGGPLLRRSLLVVAVVVLVVVVVGDRTWALWTHLPADTSHISFPAVFLSVPRPGMGCLRYTYTGIRSHAAPPQNNNGAALEYQIWQNHPTGRTATRPNLTQTPRHQPKHIATSAQPPGTLTSQFQASCPWSLNPESASTLSQSQ</sequence>
<protein>
    <submittedName>
        <fullName evidence="3">Uncharacterized protein</fullName>
    </submittedName>
</protein>
<accession>A0A5B7HZ92</accession>
<evidence type="ECO:0000313" key="3">
    <source>
        <dbReference type="EMBL" id="MPC75313.1"/>
    </source>
</evidence>
<proteinExistence type="predicted"/>
<keyword evidence="2" id="KW-1133">Transmembrane helix</keyword>
<organism evidence="3 4">
    <name type="scientific">Portunus trituberculatus</name>
    <name type="common">Swimming crab</name>
    <name type="synonym">Neptunus trituberculatus</name>
    <dbReference type="NCBI Taxonomy" id="210409"/>
    <lineage>
        <taxon>Eukaryota</taxon>
        <taxon>Metazoa</taxon>
        <taxon>Ecdysozoa</taxon>
        <taxon>Arthropoda</taxon>
        <taxon>Crustacea</taxon>
        <taxon>Multicrustacea</taxon>
        <taxon>Malacostraca</taxon>
        <taxon>Eumalacostraca</taxon>
        <taxon>Eucarida</taxon>
        <taxon>Decapoda</taxon>
        <taxon>Pleocyemata</taxon>
        <taxon>Brachyura</taxon>
        <taxon>Eubrachyura</taxon>
        <taxon>Portunoidea</taxon>
        <taxon>Portunidae</taxon>
        <taxon>Portuninae</taxon>
        <taxon>Portunus</taxon>
    </lineage>
</organism>
<dbReference type="AlphaFoldDB" id="A0A5B7HZ92"/>
<reference evidence="3 4" key="1">
    <citation type="submission" date="2019-05" db="EMBL/GenBank/DDBJ databases">
        <title>Another draft genome of Portunus trituberculatus and its Hox gene families provides insights of decapod evolution.</title>
        <authorList>
            <person name="Jeong J.-H."/>
            <person name="Song I."/>
            <person name="Kim S."/>
            <person name="Choi T."/>
            <person name="Kim D."/>
            <person name="Ryu S."/>
            <person name="Kim W."/>
        </authorList>
    </citation>
    <scope>NUCLEOTIDE SEQUENCE [LARGE SCALE GENOMIC DNA]</scope>
    <source>
        <tissue evidence="3">Muscle</tissue>
    </source>
</reference>
<feature type="compositionally biased region" description="Polar residues" evidence="1">
    <location>
        <begin position="100"/>
        <end position="114"/>
    </location>
</feature>
<feature type="region of interest" description="Disordered" evidence="1">
    <location>
        <begin position="100"/>
        <end position="137"/>
    </location>
</feature>
<evidence type="ECO:0000313" key="4">
    <source>
        <dbReference type="Proteomes" id="UP000324222"/>
    </source>
</evidence>
<keyword evidence="2" id="KW-0472">Membrane</keyword>
<evidence type="ECO:0000256" key="2">
    <source>
        <dbReference type="SAM" id="Phobius"/>
    </source>
</evidence>
<feature type="compositionally biased region" description="Polar residues" evidence="1">
    <location>
        <begin position="122"/>
        <end position="137"/>
    </location>
</feature>
<gene>
    <name evidence="3" type="ORF">E2C01_069698</name>
</gene>
<dbReference type="Proteomes" id="UP000324222">
    <property type="component" value="Unassembled WGS sequence"/>
</dbReference>
<feature type="transmembrane region" description="Helical" evidence="2">
    <location>
        <begin position="20"/>
        <end position="41"/>
    </location>
</feature>
<evidence type="ECO:0000256" key="1">
    <source>
        <dbReference type="SAM" id="MobiDB-lite"/>
    </source>
</evidence>
<keyword evidence="2" id="KW-0812">Transmembrane</keyword>
<comment type="caution">
    <text evidence="3">The sequence shown here is derived from an EMBL/GenBank/DDBJ whole genome shotgun (WGS) entry which is preliminary data.</text>
</comment>
<keyword evidence="4" id="KW-1185">Reference proteome</keyword>
<dbReference type="EMBL" id="VSRR010040821">
    <property type="protein sequence ID" value="MPC75313.1"/>
    <property type="molecule type" value="Genomic_DNA"/>
</dbReference>